<gene>
    <name evidence="11" type="ORF">DFR34_1185</name>
</gene>
<dbReference type="GO" id="GO:0005524">
    <property type="term" value="F:ATP binding"/>
    <property type="evidence" value="ECO:0007669"/>
    <property type="project" value="UniProtKB-KW"/>
</dbReference>
<dbReference type="OrthoDB" id="9800307at2"/>
<keyword evidence="6" id="KW-0479">Metal-binding</keyword>
<keyword evidence="8" id="KW-0067">ATP-binding</keyword>
<dbReference type="RefSeq" id="WP_110391426.1">
    <property type="nucleotide sequence ID" value="NZ_CALCOA010000234.1"/>
</dbReference>
<evidence type="ECO:0000313" key="11">
    <source>
        <dbReference type="EMBL" id="PXX77196.1"/>
    </source>
</evidence>
<evidence type="ECO:0000313" key="12">
    <source>
        <dbReference type="Proteomes" id="UP000247555"/>
    </source>
</evidence>
<evidence type="ECO:0000256" key="10">
    <source>
        <dbReference type="ARBA" id="ARBA00032441"/>
    </source>
</evidence>
<dbReference type="AlphaFoldDB" id="A0A318KNE4"/>
<accession>A0A318KNE4</accession>
<evidence type="ECO:0000256" key="2">
    <source>
        <dbReference type="ARBA" id="ARBA00007599"/>
    </source>
</evidence>
<evidence type="ECO:0000256" key="4">
    <source>
        <dbReference type="ARBA" id="ARBA00022490"/>
    </source>
</evidence>
<evidence type="ECO:0000256" key="3">
    <source>
        <dbReference type="ARBA" id="ARBA00019010"/>
    </source>
</evidence>
<reference evidence="11 12" key="1">
    <citation type="submission" date="2018-05" db="EMBL/GenBank/DDBJ databases">
        <title>Genomic Encyclopedia of Type Strains, Phase IV (KMG-IV): sequencing the most valuable type-strain genomes for metagenomic binning, comparative biology and taxonomic classification.</title>
        <authorList>
            <person name="Goeker M."/>
        </authorList>
    </citation>
    <scope>NUCLEOTIDE SEQUENCE [LARGE SCALE GENOMIC DNA]</scope>
    <source>
        <strain evidence="11 12">DSM 29661</strain>
    </source>
</reference>
<evidence type="ECO:0000256" key="1">
    <source>
        <dbReference type="ARBA" id="ARBA00004496"/>
    </source>
</evidence>
<comment type="caution">
    <text evidence="11">The sequence shown here is derived from an EMBL/GenBank/DDBJ whole genome shotgun (WGS) entry which is preliminary data.</text>
</comment>
<comment type="subcellular location">
    <subcellularLocation>
        <location evidence="1">Cytoplasm</location>
    </subcellularLocation>
</comment>
<dbReference type="Proteomes" id="UP000247555">
    <property type="component" value="Unassembled WGS sequence"/>
</dbReference>
<dbReference type="GO" id="GO:0005737">
    <property type="term" value="C:cytoplasm"/>
    <property type="evidence" value="ECO:0007669"/>
    <property type="project" value="UniProtKB-SubCell"/>
</dbReference>
<name>A0A318KNE4_9NEIS</name>
<organism evidence="11 12">
    <name type="scientific">Rivihabitans pingtungensis</name>
    <dbReference type="NCBI Taxonomy" id="1054498"/>
    <lineage>
        <taxon>Bacteria</taxon>
        <taxon>Pseudomonadati</taxon>
        <taxon>Pseudomonadota</taxon>
        <taxon>Betaproteobacteria</taxon>
        <taxon>Neisseriales</taxon>
        <taxon>Aquaspirillaceae</taxon>
        <taxon>Rivihabitans</taxon>
    </lineage>
</organism>
<dbReference type="SUPFAM" id="SSF52540">
    <property type="entry name" value="P-loop containing nucleoside triphosphate hydrolases"/>
    <property type="match status" value="1"/>
</dbReference>
<comment type="similarity">
    <text evidence="2">Belongs to the TsaE family.</text>
</comment>
<dbReference type="InterPro" id="IPR027417">
    <property type="entry name" value="P-loop_NTPase"/>
</dbReference>
<dbReference type="Gene3D" id="3.40.50.300">
    <property type="entry name" value="P-loop containing nucleotide triphosphate hydrolases"/>
    <property type="match status" value="1"/>
</dbReference>
<keyword evidence="9" id="KW-0460">Magnesium</keyword>
<dbReference type="GO" id="GO:0002949">
    <property type="term" value="P:tRNA threonylcarbamoyladenosine modification"/>
    <property type="evidence" value="ECO:0007669"/>
    <property type="project" value="InterPro"/>
</dbReference>
<keyword evidence="5" id="KW-0819">tRNA processing</keyword>
<dbReference type="PANTHER" id="PTHR33540:SF2">
    <property type="entry name" value="TRNA THREONYLCARBAMOYLADENOSINE BIOSYNTHESIS PROTEIN TSAE"/>
    <property type="match status" value="1"/>
</dbReference>
<evidence type="ECO:0000256" key="8">
    <source>
        <dbReference type="ARBA" id="ARBA00022840"/>
    </source>
</evidence>
<dbReference type="NCBIfam" id="TIGR00150">
    <property type="entry name" value="T6A_YjeE"/>
    <property type="match status" value="1"/>
</dbReference>
<dbReference type="GO" id="GO:0046872">
    <property type="term" value="F:metal ion binding"/>
    <property type="evidence" value="ECO:0007669"/>
    <property type="project" value="UniProtKB-KW"/>
</dbReference>
<evidence type="ECO:0000256" key="9">
    <source>
        <dbReference type="ARBA" id="ARBA00022842"/>
    </source>
</evidence>
<evidence type="ECO:0000256" key="5">
    <source>
        <dbReference type="ARBA" id="ARBA00022694"/>
    </source>
</evidence>
<evidence type="ECO:0000256" key="6">
    <source>
        <dbReference type="ARBA" id="ARBA00022723"/>
    </source>
</evidence>
<proteinExistence type="inferred from homology"/>
<sequence length="160" mass="17097">MDDSSVWSLRLADEAATLAAGRQLARGLGGGVIVTLHGDLGAGKTTLTRGVLAGLGHVGRVRSPTYTLVEPYELPTLAVYHFDLYRFADPAEWRDAGFAEYFGPHSLCLLEWPEKAQGCLPPADLAIHLDLDGDGRQLTVTALTPRGKQCLSILTTPAAD</sequence>
<keyword evidence="12" id="KW-1185">Reference proteome</keyword>
<keyword evidence="7" id="KW-0547">Nucleotide-binding</keyword>
<dbReference type="PANTHER" id="PTHR33540">
    <property type="entry name" value="TRNA THREONYLCARBAMOYLADENOSINE BIOSYNTHESIS PROTEIN TSAE"/>
    <property type="match status" value="1"/>
</dbReference>
<evidence type="ECO:0000256" key="7">
    <source>
        <dbReference type="ARBA" id="ARBA00022741"/>
    </source>
</evidence>
<dbReference type="InterPro" id="IPR003442">
    <property type="entry name" value="T6A_TsaE"/>
</dbReference>
<dbReference type="Pfam" id="PF02367">
    <property type="entry name" value="TsaE"/>
    <property type="match status" value="1"/>
</dbReference>
<dbReference type="EMBL" id="QJKI01000018">
    <property type="protein sequence ID" value="PXX77196.1"/>
    <property type="molecule type" value="Genomic_DNA"/>
</dbReference>
<protein>
    <recommendedName>
        <fullName evidence="3">tRNA threonylcarbamoyladenosine biosynthesis protein TsaE</fullName>
    </recommendedName>
    <alternativeName>
        <fullName evidence="10">t(6)A37 threonylcarbamoyladenosine biosynthesis protein TsaE</fullName>
    </alternativeName>
</protein>
<keyword evidence="4" id="KW-0963">Cytoplasm</keyword>